<sequence length="371" mass="39669">MDTVEAAPPAAVPDGTAAHAVEKIARTCLYEGYLLWPYRRSALKNARRWTFGGIYPQERATQLGEPHRMRTDVLLQGPATAAVTLRVRFLHHLARQVYRTTPGGSEPVDELTVAGTRHLTWHEATEREWALPLWTPADGPRTLTVHAPGGTAEEPLHDRDGRLAGTLTRTSRALTGTVHLDARPLGGDTVGLSVTLVNTTVAPPPRPGAPSARDDLAAYALLSTHTVLTCDDTAAFVSLGDPPPALRTAADGCRNEGTWPVLVGEPAAGRDGDDGCPRARTVLSSPVTLCDFPAVAPESPGDLFDGGEIDQLLILGVLSLTPREQEEARAGDPRAREILDRCAALSPDDLMALHGTIRGFRPARGTTKETT</sequence>
<organism evidence="1 2">
    <name type="scientific">Streptomyces cinnamoneus</name>
    <name type="common">Streptoverticillium cinnamoneum</name>
    <dbReference type="NCBI Taxonomy" id="53446"/>
    <lineage>
        <taxon>Bacteria</taxon>
        <taxon>Bacillati</taxon>
        <taxon>Actinomycetota</taxon>
        <taxon>Actinomycetes</taxon>
        <taxon>Kitasatosporales</taxon>
        <taxon>Streptomycetaceae</taxon>
        <taxon>Streptomyces</taxon>
        <taxon>Streptomyces cinnamoneus group</taxon>
    </lineage>
</organism>
<accession>A0A918U0D4</accession>
<name>A0A918U0D4_STRCJ</name>
<reference evidence="1" key="1">
    <citation type="journal article" date="2014" name="Int. J. Syst. Evol. Microbiol.">
        <title>Complete genome sequence of Corynebacterium casei LMG S-19264T (=DSM 44701T), isolated from a smear-ripened cheese.</title>
        <authorList>
            <consortium name="US DOE Joint Genome Institute (JGI-PGF)"/>
            <person name="Walter F."/>
            <person name="Albersmeier A."/>
            <person name="Kalinowski J."/>
            <person name="Ruckert C."/>
        </authorList>
    </citation>
    <scope>NUCLEOTIDE SEQUENCE</scope>
    <source>
        <strain evidence="1">JCM 4633</strain>
    </source>
</reference>
<comment type="caution">
    <text evidence="1">The sequence shown here is derived from an EMBL/GenBank/DDBJ whole genome shotgun (WGS) entry which is preliminary data.</text>
</comment>
<proteinExistence type="predicted"/>
<dbReference type="RefSeq" id="WP_190113237.1">
    <property type="nucleotide sequence ID" value="NZ_BMVB01000044.1"/>
</dbReference>
<evidence type="ECO:0000313" key="2">
    <source>
        <dbReference type="Proteomes" id="UP000646244"/>
    </source>
</evidence>
<dbReference type="EMBL" id="BMVB01000044">
    <property type="protein sequence ID" value="GHC74027.1"/>
    <property type="molecule type" value="Genomic_DNA"/>
</dbReference>
<gene>
    <name evidence="1" type="ORF">GCM10010507_61690</name>
</gene>
<dbReference type="AlphaFoldDB" id="A0A918U0D4"/>
<protein>
    <submittedName>
        <fullName evidence="1">Uncharacterized protein</fullName>
    </submittedName>
</protein>
<reference evidence="1" key="2">
    <citation type="submission" date="2020-09" db="EMBL/GenBank/DDBJ databases">
        <authorList>
            <person name="Sun Q."/>
            <person name="Ohkuma M."/>
        </authorList>
    </citation>
    <scope>NUCLEOTIDE SEQUENCE</scope>
    <source>
        <strain evidence="1">JCM 4633</strain>
    </source>
</reference>
<evidence type="ECO:0000313" key="1">
    <source>
        <dbReference type="EMBL" id="GHC74027.1"/>
    </source>
</evidence>
<dbReference type="Proteomes" id="UP000646244">
    <property type="component" value="Unassembled WGS sequence"/>
</dbReference>